<proteinExistence type="predicted"/>
<dbReference type="EMBL" id="FZNO01000001">
    <property type="protein sequence ID" value="SNR24518.1"/>
    <property type="molecule type" value="Genomic_DNA"/>
</dbReference>
<feature type="transmembrane region" description="Helical" evidence="2">
    <location>
        <begin position="122"/>
        <end position="145"/>
    </location>
</feature>
<feature type="transmembrane region" description="Helical" evidence="2">
    <location>
        <begin position="230"/>
        <end position="251"/>
    </location>
</feature>
<dbReference type="Proteomes" id="UP000198403">
    <property type="component" value="Unassembled WGS sequence"/>
</dbReference>
<sequence>MPVASDRASQRGEGPPGPLRFPSLTFLDEGEDVVVGRADTDSYVVLPADGAALLRRLCDGVDPAEAADWYAREFGESVDIDGFLDTLREMDLVSDAPDAARAGSDAPADASGGPTAVRYRRLGAAVFSGPAWVVYIAVLIAGVAVVVADPSLAPRHEHVFFSDSLVVVELSLLVLTFPLVAVHELAHVLAGRRLGLRTRLRVSRRLYFVVFETVMNGLVAVPRAQRYLPMLAGLLADLVLAAAFTVTAWLVRGPIAEIGWLAGVCLALALTTLLRAAWQLYFFLRTDLYYLVTTVLGCVDLHTVAREYLRNAVNRRLGRSHRLVAEDRWHPRDRRAVRWYAPLVVVGYTLAIGLLVVVMLPVAWTFLSQAFGRAFLGQSSSTAQLWDSALLLLLNAAQLGAAGAVAVRDRRRILRQARHRAPRVRRPRAGRRLRPAPYAGAPSTAAWSAAARPLESS</sequence>
<keyword evidence="2" id="KW-1133">Transmembrane helix</keyword>
<feature type="transmembrane region" description="Helical" evidence="2">
    <location>
        <begin position="258"/>
        <end position="282"/>
    </location>
</feature>
<feature type="transmembrane region" description="Helical" evidence="2">
    <location>
        <begin position="165"/>
        <end position="186"/>
    </location>
</feature>
<evidence type="ECO:0008006" key="5">
    <source>
        <dbReference type="Google" id="ProtNLM"/>
    </source>
</evidence>
<feature type="compositionally biased region" description="Low complexity" evidence="1">
    <location>
        <begin position="435"/>
        <end position="451"/>
    </location>
</feature>
<feature type="transmembrane region" description="Helical" evidence="2">
    <location>
        <begin position="288"/>
        <end position="309"/>
    </location>
</feature>
<feature type="region of interest" description="Disordered" evidence="1">
    <location>
        <begin position="1"/>
        <end position="22"/>
    </location>
</feature>
<name>A0A238UR72_9ACTN</name>
<feature type="transmembrane region" description="Helical" evidence="2">
    <location>
        <begin position="384"/>
        <end position="407"/>
    </location>
</feature>
<dbReference type="OrthoDB" id="4515621at2"/>
<accession>A0A238UR72</accession>
<reference evidence="3 4" key="1">
    <citation type="submission" date="2017-06" db="EMBL/GenBank/DDBJ databases">
        <authorList>
            <person name="Kim H.J."/>
            <person name="Triplett B.A."/>
        </authorList>
    </citation>
    <scope>NUCLEOTIDE SEQUENCE [LARGE SCALE GENOMIC DNA]</scope>
    <source>
        <strain evidence="3 4">DSM 44272</strain>
    </source>
</reference>
<feature type="transmembrane region" description="Helical" evidence="2">
    <location>
        <begin position="206"/>
        <end position="224"/>
    </location>
</feature>
<keyword evidence="2" id="KW-0472">Membrane</keyword>
<gene>
    <name evidence="3" type="ORF">SAMN06272737_101263</name>
</gene>
<protein>
    <recommendedName>
        <fullName evidence="5">Peptide zinc metalloprotease protein</fullName>
    </recommendedName>
</protein>
<keyword evidence="2" id="KW-0812">Transmembrane</keyword>
<organism evidence="3 4">
    <name type="scientific">Blastococcus mobilis</name>
    <dbReference type="NCBI Taxonomy" id="1938746"/>
    <lineage>
        <taxon>Bacteria</taxon>
        <taxon>Bacillati</taxon>
        <taxon>Actinomycetota</taxon>
        <taxon>Actinomycetes</taxon>
        <taxon>Geodermatophilales</taxon>
        <taxon>Geodermatophilaceae</taxon>
        <taxon>Blastococcus</taxon>
    </lineage>
</organism>
<dbReference type="AlphaFoldDB" id="A0A238UR72"/>
<evidence type="ECO:0000256" key="2">
    <source>
        <dbReference type="SAM" id="Phobius"/>
    </source>
</evidence>
<evidence type="ECO:0000313" key="3">
    <source>
        <dbReference type="EMBL" id="SNR24518.1"/>
    </source>
</evidence>
<dbReference type="RefSeq" id="WP_089334754.1">
    <property type="nucleotide sequence ID" value="NZ_FZNO01000001.1"/>
</dbReference>
<evidence type="ECO:0000313" key="4">
    <source>
        <dbReference type="Proteomes" id="UP000198403"/>
    </source>
</evidence>
<keyword evidence="4" id="KW-1185">Reference proteome</keyword>
<feature type="region of interest" description="Disordered" evidence="1">
    <location>
        <begin position="432"/>
        <end position="457"/>
    </location>
</feature>
<feature type="transmembrane region" description="Helical" evidence="2">
    <location>
        <begin position="339"/>
        <end position="364"/>
    </location>
</feature>
<evidence type="ECO:0000256" key="1">
    <source>
        <dbReference type="SAM" id="MobiDB-lite"/>
    </source>
</evidence>